<comment type="caution">
    <text evidence="1">The sequence shown here is derived from an EMBL/GenBank/DDBJ whole genome shotgun (WGS) entry which is preliminary data.</text>
</comment>
<dbReference type="AlphaFoldDB" id="A0A812Y6L4"/>
<name>A0A812Y6L4_SYMPI</name>
<accession>A0A812Y6L4</accession>
<protein>
    <submittedName>
        <fullName evidence="1">Uncharacterized protein</fullName>
    </submittedName>
</protein>
<sequence length="78" mass="8797">EGSLVVDLVPVKNYMGADVVMPLQCGVTWFWTLTQNVNVRYRSLMLPEGDLDADTVEVPAEQLRSLLQKELPQQSHVK</sequence>
<evidence type="ECO:0000313" key="2">
    <source>
        <dbReference type="Proteomes" id="UP000649617"/>
    </source>
</evidence>
<gene>
    <name evidence="1" type="ORF">SPIL2461_LOCUS22520</name>
</gene>
<keyword evidence="2" id="KW-1185">Reference proteome</keyword>
<feature type="non-terminal residue" evidence="1">
    <location>
        <position position="1"/>
    </location>
</feature>
<reference evidence="1" key="1">
    <citation type="submission" date="2021-02" db="EMBL/GenBank/DDBJ databases">
        <authorList>
            <person name="Dougan E. K."/>
            <person name="Rhodes N."/>
            <person name="Thang M."/>
            <person name="Chan C."/>
        </authorList>
    </citation>
    <scope>NUCLEOTIDE SEQUENCE</scope>
</reference>
<proteinExistence type="predicted"/>
<dbReference type="EMBL" id="CAJNIZ010047389">
    <property type="protein sequence ID" value="CAE7767102.1"/>
    <property type="molecule type" value="Genomic_DNA"/>
</dbReference>
<dbReference type="OrthoDB" id="435986at2759"/>
<evidence type="ECO:0000313" key="1">
    <source>
        <dbReference type="EMBL" id="CAE7767102.1"/>
    </source>
</evidence>
<dbReference type="Proteomes" id="UP000649617">
    <property type="component" value="Unassembled WGS sequence"/>
</dbReference>
<feature type="non-terminal residue" evidence="1">
    <location>
        <position position="78"/>
    </location>
</feature>
<organism evidence="1 2">
    <name type="scientific">Symbiodinium pilosum</name>
    <name type="common">Dinoflagellate</name>
    <dbReference type="NCBI Taxonomy" id="2952"/>
    <lineage>
        <taxon>Eukaryota</taxon>
        <taxon>Sar</taxon>
        <taxon>Alveolata</taxon>
        <taxon>Dinophyceae</taxon>
        <taxon>Suessiales</taxon>
        <taxon>Symbiodiniaceae</taxon>
        <taxon>Symbiodinium</taxon>
    </lineage>
</organism>